<dbReference type="InterPro" id="IPR036404">
    <property type="entry name" value="Jacalin-like_lectin_dom_sf"/>
</dbReference>
<dbReference type="GO" id="GO:0030246">
    <property type="term" value="F:carbohydrate binding"/>
    <property type="evidence" value="ECO:0007669"/>
    <property type="project" value="UniProtKB-KW"/>
</dbReference>
<dbReference type="AlphaFoldDB" id="A0A811MWB9"/>
<dbReference type="InterPro" id="IPR001229">
    <property type="entry name" value="Jacalin-like_lectin_dom"/>
</dbReference>
<dbReference type="InterPro" id="IPR033734">
    <property type="entry name" value="Jacalin-like_lectin_dom_plant"/>
</dbReference>
<dbReference type="CDD" id="cd09612">
    <property type="entry name" value="Jacalin"/>
    <property type="match status" value="1"/>
</dbReference>
<feature type="domain" description="Jacalin-type lectin" evidence="2">
    <location>
        <begin position="16"/>
        <end position="162"/>
    </location>
</feature>
<dbReference type="SMART" id="SM00915">
    <property type="entry name" value="Jacalin"/>
    <property type="match status" value="1"/>
</dbReference>
<evidence type="ECO:0000256" key="1">
    <source>
        <dbReference type="ARBA" id="ARBA00022734"/>
    </source>
</evidence>
<dbReference type="SUPFAM" id="SSF51101">
    <property type="entry name" value="Mannose-binding lectins"/>
    <property type="match status" value="1"/>
</dbReference>
<accession>A0A811MWB9</accession>
<evidence type="ECO:0000259" key="2">
    <source>
        <dbReference type="PROSITE" id="PS51752"/>
    </source>
</evidence>
<comment type="caution">
    <text evidence="3">The sequence shown here is derived from an EMBL/GenBank/DDBJ whole genome shotgun (WGS) entry which is preliminary data.</text>
</comment>
<evidence type="ECO:0000313" key="3">
    <source>
        <dbReference type="EMBL" id="CAD6211475.1"/>
    </source>
</evidence>
<dbReference type="PANTHER" id="PTHR46506">
    <property type="entry name" value="OS05G0143600 PROTEIN"/>
    <property type="match status" value="1"/>
</dbReference>
<reference evidence="3" key="1">
    <citation type="submission" date="2020-10" db="EMBL/GenBank/DDBJ databases">
        <authorList>
            <person name="Han B."/>
            <person name="Lu T."/>
            <person name="Zhao Q."/>
            <person name="Huang X."/>
            <person name="Zhao Y."/>
        </authorList>
    </citation>
    <scope>NUCLEOTIDE SEQUENCE</scope>
</reference>
<evidence type="ECO:0000313" key="4">
    <source>
        <dbReference type="Proteomes" id="UP000604825"/>
    </source>
</evidence>
<protein>
    <recommendedName>
        <fullName evidence="2">Jacalin-type lectin domain-containing protein</fullName>
    </recommendedName>
</protein>
<keyword evidence="1" id="KW-0430">Lectin</keyword>
<dbReference type="PROSITE" id="PS51752">
    <property type="entry name" value="JACALIN_LECTIN"/>
    <property type="match status" value="1"/>
</dbReference>
<dbReference type="EMBL" id="CAJGYO010000002">
    <property type="protein sequence ID" value="CAD6211475.1"/>
    <property type="molecule type" value="Genomic_DNA"/>
</dbReference>
<dbReference type="Proteomes" id="UP000604825">
    <property type="component" value="Unassembled WGS sequence"/>
</dbReference>
<dbReference type="Pfam" id="PF01419">
    <property type="entry name" value="Jacalin"/>
    <property type="match status" value="1"/>
</dbReference>
<keyword evidence="4" id="KW-1185">Reference proteome</keyword>
<proteinExistence type="predicted"/>
<dbReference type="Gene3D" id="2.100.10.30">
    <property type="entry name" value="Jacalin-like lectin domain"/>
    <property type="match status" value="1"/>
</dbReference>
<organism evidence="3 4">
    <name type="scientific">Miscanthus lutarioriparius</name>
    <dbReference type="NCBI Taxonomy" id="422564"/>
    <lineage>
        <taxon>Eukaryota</taxon>
        <taxon>Viridiplantae</taxon>
        <taxon>Streptophyta</taxon>
        <taxon>Embryophyta</taxon>
        <taxon>Tracheophyta</taxon>
        <taxon>Spermatophyta</taxon>
        <taxon>Magnoliopsida</taxon>
        <taxon>Liliopsida</taxon>
        <taxon>Poales</taxon>
        <taxon>Poaceae</taxon>
        <taxon>PACMAD clade</taxon>
        <taxon>Panicoideae</taxon>
        <taxon>Andropogonodae</taxon>
        <taxon>Andropogoneae</taxon>
        <taxon>Saccharinae</taxon>
        <taxon>Miscanthus</taxon>
    </lineage>
</organism>
<gene>
    <name evidence="3" type="ORF">NCGR_LOCUS7437</name>
</gene>
<dbReference type="OrthoDB" id="693107at2759"/>
<name>A0A811MWB9_9POAL</name>
<sequence>MDLGSDWDISTMKSSVVKLGTWGGDGGSACDLTVAPQRLESITIRWGKVIYWISFSYRDRSGKLHTAGPWGGNGKGEGTETITLEASEYVTGVAWSVGPFTFKNVECCITSIKVVSNLRSYGPFGHGVDSTHHNLPVLNGRVVSMFARAGDFLDAIGFYILPAALPAIKPTLPSGLERRRWLNPTRRHPLPSTSKAGGLPQLPCWCIPWIHRGGCGSGGIFILPTDGTFVLPSGCCGTSDGGSDLMRMAATSDGIYTILAAVAAARPPLVAAVPPPPSRAAAPLTVVQSHGGRPPGGGGSTPSLWRRWRRPSMGGLDLHGDCAPLLIFTAVRPRRGRPWRRRIQSMGRQTAPRRHSPAGGGAAQVWTPLVVSANAYSVHS</sequence>